<organism evidence="1 2">
    <name type="scientific">Candidatus Fimicola merdigallinarum</name>
    <dbReference type="NCBI Taxonomy" id="2840819"/>
    <lineage>
        <taxon>Bacteria</taxon>
        <taxon>Bacillati</taxon>
        <taxon>Bacillota</taxon>
        <taxon>Clostridia</taxon>
        <taxon>Lachnospirales</taxon>
        <taxon>Lachnospiraceae</taxon>
        <taxon>Lachnospiraceae incertae sedis</taxon>
        <taxon>Candidatus Fimicola</taxon>
    </lineage>
</organism>
<reference evidence="1" key="2">
    <citation type="journal article" date="2021" name="PeerJ">
        <title>Extensive microbial diversity within the chicken gut microbiome revealed by metagenomics and culture.</title>
        <authorList>
            <person name="Gilroy R."/>
            <person name="Ravi A."/>
            <person name="Getino M."/>
            <person name="Pursley I."/>
            <person name="Horton D.L."/>
            <person name="Alikhan N.F."/>
            <person name="Baker D."/>
            <person name="Gharbi K."/>
            <person name="Hall N."/>
            <person name="Watson M."/>
            <person name="Adriaenssens E.M."/>
            <person name="Foster-Nyarko E."/>
            <person name="Jarju S."/>
            <person name="Secka A."/>
            <person name="Antonio M."/>
            <person name="Oren A."/>
            <person name="Chaudhuri R.R."/>
            <person name="La Ragione R."/>
            <person name="Hildebrand F."/>
            <person name="Pallen M.J."/>
        </authorList>
    </citation>
    <scope>NUCLEOTIDE SEQUENCE</scope>
    <source>
        <strain evidence="1">F6-4510</strain>
    </source>
</reference>
<gene>
    <name evidence="1" type="ORF">IAC55_07795</name>
</gene>
<proteinExistence type="predicted"/>
<evidence type="ECO:0000313" key="2">
    <source>
        <dbReference type="Proteomes" id="UP000823611"/>
    </source>
</evidence>
<accession>A0A9D9DWF8</accession>
<sequence>MSTFELKANCSESRCSSREDCIIAQKIFDQCRIQQCLTPNSLGSARAYAYGYDDCCKESEPIVPPSNASSVSIRDLVLSKISIISKKQNPFKKCYWDIEVRFIFVYTLVFTTADGCEICSTKATSSYTTKVTLFGSDDADVVVASDLYCSNDLASSGPFVSVEGKAVGLLAELKYCNQSCCDYNCGCGCSCECDCCDNDNGYAVSRSISTNGSYSIAVHVTIGLFAVIKLFRPVNIVVRTEGYCIPEECKEQSIAEDPCDFFNNLDFPMNIFEPGFTGNVAHSSSVGNSDGCGCNCGCK</sequence>
<name>A0A9D9DWF8_9FIRM</name>
<comment type="caution">
    <text evidence="1">The sequence shown here is derived from an EMBL/GenBank/DDBJ whole genome shotgun (WGS) entry which is preliminary data.</text>
</comment>
<protein>
    <submittedName>
        <fullName evidence="1">Uncharacterized protein</fullName>
    </submittedName>
</protein>
<evidence type="ECO:0000313" key="1">
    <source>
        <dbReference type="EMBL" id="MBO8435204.1"/>
    </source>
</evidence>
<dbReference type="EMBL" id="JADIMX010000149">
    <property type="protein sequence ID" value="MBO8435204.1"/>
    <property type="molecule type" value="Genomic_DNA"/>
</dbReference>
<dbReference type="Proteomes" id="UP000823611">
    <property type="component" value="Unassembled WGS sequence"/>
</dbReference>
<reference evidence="1" key="1">
    <citation type="submission" date="2020-10" db="EMBL/GenBank/DDBJ databases">
        <authorList>
            <person name="Gilroy R."/>
        </authorList>
    </citation>
    <scope>NUCLEOTIDE SEQUENCE</scope>
    <source>
        <strain evidence="1">F6-4510</strain>
    </source>
</reference>
<dbReference type="AlphaFoldDB" id="A0A9D9DWF8"/>